<sequence length="279" mass="29964">MTISFKPTETTNAPIVALHSSASNGGQWGQLAADLEGRFEVHAFDLPGYGSAPLVGDFTQKGAAVSAIPVIREIEAIGRAVHLVGHSNGGGVAIKIALMRPDLVKSLTVYEPATFHFLKHGDSVSRQLFSQIQLLSGVVTAAAADGDAAAGMRHFLDFWNEQGFWDALPVPAQTRFAQQIVSIMTDFANGFAESWTLKDLSSLEVPTLVMTGLESPEITQHVSVAIAKALPNARIALLPELGHMAPVFQPKWTNSRILEHVASAERPVLNISWPEREAA</sequence>
<dbReference type="RefSeq" id="WP_074739025.1">
    <property type="nucleotide sequence ID" value="NZ_FNNP01000012.1"/>
</dbReference>
<protein>
    <submittedName>
        <fullName evidence="2">Pimeloyl-ACP methyl ester carboxylesterase</fullName>
    </submittedName>
</protein>
<keyword evidence="3" id="KW-1185">Reference proteome</keyword>
<evidence type="ECO:0000259" key="1">
    <source>
        <dbReference type="Pfam" id="PF12697"/>
    </source>
</evidence>
<dbReference type="EMBL" id="FNNP01000012">
    <property type="protein sequence ID" value="SDX82260.1"/>
    <property type="molecule type" value="Genomic_DNA"/>
</dbReference>
<dbReference type="InterPro" id="IPR050228">
    <property type="entry name" value="Carboxylesterase_BioH"/>
</dbReference>
<accession>A0A1H3EUG6</accession>
<organism evidence="2 3">
    <name type="scientific">Ruegeria halocynthiae</name>
    <dbReference type="NCBI Taxonomy" id="985054"/>
    <lineage>
        <taxon>Bacteria</taxon>
        <taxon>Pseudomonadati</taxon>
        <taxon>Pseudomonadota</taxon>
        <taxon>Alphaproteobacteria</taxon>
        <taxon>Rhodobacterales</taxon>
        <taxon>Roseobacteraceae</taxon>
        <taxon>Ruegeria</taxon>
    </lineage>
</organism>
<dbReference type="AlphaFoldDB" id="A0A1H3EUG6"/>
<dbReference type="SUPFAM" id="SSF53474">
    <property type="entry name" value="alpha/beta-Hydrolases"/>
    <property type="match status" value="1"/>
</dbReference>
<name>A0A1H3EUG6_9RHOB</name>
<dbReference type="Proteomes" id="UP000183400">
    <property type="component" value="Unassembled WGS sequence"/>
</dbReference>
<dbReference type="PRINTS" id="PR00111">
    <property type="entry name" value="ABHYDROLASE"/>
</dbReference>
<dbReference type="InterPro" id="IPR029058">
    <property type="entry name" value="AB_hydrolase_fold"/>
</dbReference>
<dbReference type="Pfam" id="PF12697">
    <property type="entry name" value="Abhydrolase_6"/>
    <property type="match status" value="1"/>
</dbReference>
<proteinExistence type="predicted"/>
<dbReference type="STRING" id="985054.SAMN05444358_11262"/>
<feature type="domain" description="AB hydrolase-1" evidence="1">
    <location>
        <begin position="15"/>
        <end position="253"/>
    </location>
</feature>
<dbReference type="InterPro" id="IPR000073">
    <property type="entry name" value="AB_hydrolase_1"/>
</dbReference>
<evidence type="ECO:0000313" key="2">
    <source>
        <dbReference type="EMBL" id="SDX82260.1"/>
    </source>
</evidence>
<gene>
    <name evidence="2" type="ORF">SAMN05444358_11262</name>
</gene>
<dbReference type="PANTHER" id="PTHR43194">
    <property type="entry name" value="HYDROLASE ALPHA/BETA FOLD FAMILY"/>
    <property type="match status" value="1"/>
</dbReference>
<reference evidence="3" key="1">
    <citation type="submission" date="2016-10" db="EMBL/GenBank/DDBJ databases">
        <authorList>
            <person name="Varghese N."/>
            <person name="Submissions S."/>
        </authorList>
    </citation>
    <scope>NUCLEOTIDE SEQUENCE [LARGE SCALE GENOMIC DNA]</scope>
    <source>
        <strain evidence="3">DSM 27839</strain>
    </source>
</reference>
<dbReference type="OrthoDB" id="9804723at2"/>
<evidence type="ECO:0000313" key="3">
    <source>
        <dbReference type="Proteomes" id="UP000183400"/>
    </source>
</evidence>
<dbReference type="Gene3D" id="3.40.50.1820">
    <property type="entry name" value="alpha/beta hydrolase"/>
    <property type="match status" value="1"/>
</dbReference>
<dbReference type="PANTHER" id="PTHR43194:SF2">
    <property type="entry name" value="PEROXISOMAL MEMBRANE PROTEIN LPX1"/>
    <property type="match status" value="1"/>
</dbReference>